<keyword evidence="2" id="KW-1185">Reference proteome</keyword>
<organism evidence="1 2">
    <name type="scientific">Metabacillus indicus</name>
    <name type="common">Bacillus indicus</name>
    <dbReference type="NCBI Taxonomy" id="246786"/>
    <lineage>
        <taxon>Bacteria</taxon>
        <taxon>Bacillati</taxon>
        <taxon>Bacillota</taxon>
        <taxon>Bacilli</taxon>
        <taxon>Bacillales</taxon>
        <taxon>Bacillaceae</taxon>
        <taxon>Metabacillus</taxon>
    </lineage>
</organism>
<gene>
    <name evidence="1" type="ORF">GS18_0219230</name>
</gene>
<proteinExistence type="predicted"/>
<dbReference type="Proteomes" id="UP000028549">
    <property type="component" value="Unassembled WGS sequence"/>
</dbReference>
<accession>A0A084GJL5</accession>
<comment type="caution">
    <text evidence="1">The sequence shown here is derived from an EMBL/GenBank/DDBJ whole genome shotgun (WGS) entry which is preliminary data.</text>
</comment>
<evidence type="ECO:0000313" key="2">
    <source>
        <dbReference type="Proteomes" id="UP000028549"/>
    </source>
</evidence>
<dbReference type="AlphaFoldDB" id="A0A084GJL5"/>
<sequence length="102" mass="12150">MPMCHIYGQRMWHDNSFLIANKAALMELREAIDVALKHKEAKLGLSPADGEGYDLYIKCVEDDYNWEELQMPYHDRDCYVPDEKEERSPFDVFNHYKNHIKK</sequence>
<name>A0A084GJL5_METID</name>
<dbReference type="EMBL" id="JNVC02000019">
    <property type="protein sequence ID" value="KEZ47527.1"/>
    <property type="molecule type" value="Genomic_DNA"/>
</dbReference>
<evidence type="ECO:0000313" key="1">
    <source>
        <dbReference type="EMBL" id="KEZ47527.1"/>
    </source>
</evidence>
<protein>
    <submittedName>
        <fullName evidence="1">Uncharacterized protein</fullName>
    </submittedName>
</protein>
<reference evidence="1 2" key="1">
    <citation type="journal article" date="2005" name="Int. J. Syst. Evol. Microbiol.">
        <title>Bacillus cibi sp. nov., isolated from jeotgal, a traditional Korean fermented seafood.</title>
        <authorList>
            <person name="Yoon J.H."/>
            <person name="Lee C.H."/>
            <person name="Oh T.K."/>
        </authorList>
    </citation>
    <scope>NUCLEOTIDE SEQUENCE [LARGE SCALE GENOMIC DNA]</scope>
    <source>
        <strain evidence="1 2">DSM 16189</strain>
    </source>
</reference>